<sequence>MTQPSEARLHMVEHQLIPRGIRHPRVLAAMGKVAREAFLPASLRDDAYKDGPLPIAGGQTISQPYVVALMAQAADPGPGDRVLEIGTGCGYAAAVLAELAGGLDTVERLDELARVAAANLRAQGYLKVAVHHADGSLGWPPGAPYDVIVASASAPDVPAAWREQLAVGGRLVLPAGGRRHGQRLLRITRVDADAFDEEDLGAVSFVPLIGQQGWPASGP</sequence>
<dbReference type="InterPro" id="IPR000682">
    <property type="entry name" value="PCMT"/>
</dbReference>
<keyword evidence="4 7" id="KW-0489">Methyltransferase</keyword>
<feature type="active site" evidence="7">
    <location>
        <position position="62"/>
    </location>
</feature>
<dbReference type="Gene3D" id="3.40.50.150">
    <property type="entry name" value="Vaccinia Virus protein VP39"/>
    <property type="match status" value="1"/>
</dbReference>
<comment type="subcellular location">
    <subcellularLocation>
        <location evidence="1 7">Cytoplasm</location>
    </subcellularLocation>
</comment>
<name>A0A261SL40_9BORD</name>
<dbReference type="PROSITE" id="PS01279">
    <property type="entry name" value="PCMT"/>
    <property type="match status" value="1"/>
</dbReference>
<keyword evidence="9" id="KW-1185">Reference proteome</keyword>
<dbReference type="PANTHER" id="PTHR11579:SF0">
    <property type="entry name" value="PROTEIN-L-ISOASPARTATE(D-ASPARTATE) O-METHYLTRANSFERASE"/>
    <property type="match status" value="1"/>
</dbReference>
<comment type="similarity">
    <text evidence="2 7">Belongs to the methyltransferase superfamily. L-isoaspartyl/D-aspartyl protein methyltransferase family.</text>
</comment>
<dbReference type="EMBL" id="NEVM01000001">
    <property type="protein sequence ID" value="OZI37662.1"/>
    <property type="molecule type" value="Genomic_DNA"/>
</dbReference>
<evidence type="ECO:0000313" key="8">
    <source>
        <dbReference type="EMBL" id="OZI37662.1"/>
    </source>
</evidence>
<dbReference type="HAMAP" id="MF_00090">
    <property type="entry name" value="PIMT"/>
    <property type="match status" value="1"/>
</dbReference>
<evidence type="ECO:0000256" key="4">
    <source>
        <dbReference type="ARBA" id="ARBA00022603"/>
    </source>
</evidence>
<organism evidence="8 9">
    <name type="scientific">Bordetella genomosp. 10</name>
    <dbReference type="NCBI Taxonomy" id="1416804"/>
    <lineage>
        <taxon>Bacteria</taxon>
        <taxon>Pseudomonadati</taxon>
        <taxon>Pseudomonadota</taxon>
        <taxon>Betaproteobacteria</taxon>
        <taxon>Burkholderiales</taxon>
        <taxon>Alcaligenaceae</taxon>
        <taxon>Bordetella</taxon>
    </lineage>
</organism>
<accession>A0A261SL40</accession>
<keyword evidence="3 7" id="KW-0963">Cytoplasm</keyword>
<keyword evidence="6 7" id="KW-0949">S-adenosyl-L-methionine</keyword>
<dbReference type="SUPFAM" id="SSF53335">
    <property type="entry name" value="S-adenosyl-L-methionine-dependent methyltransferases"/>
    <property type="match status" value="1"/>
</dbReference>
<dbReference type="NCBIfam" id="NF001453">
    <property type="entry name" value="PRK00312.1"/>
    <property type="match status" value="1"/>
</dbReference>
<evidence type="ECO:0000313" key="9">
    <source>
        <dbReference type="Proteomes" id="UP000216020"/>
    </source>
</evidence>
<dbReference type="PANTHER" id="PTHR11579">
    <property type="entry name" value="PROTEIN-L-ISOASPARTATE O-METHYLTRANSFERASE"/>
    <property type="match status" value="1"/>
</dbReference>
<evidence type="ECO:0000256" key="3">
    <source>
        <dbReference type="ARBA" id="ARBA00022490"/>
    </source>
</evidence>
<dbReference type="Pfam" id="PF01135">
    <property type="entry name" value="PCMT"/>
    <property type="match status" value="1"/>
</dbReference>
<dbReference type="NCBIfam" id="TIGR00080">
    <property type="entry name" value="pimt"/>
    <property type="match status" value="1"/>
</dbReference>
<comment type="function">
    <text evidence="7">Catalyzes the methyl esterification of L-isoaspartyl residues in peptides and proteins that result from spontaneous decomposition of normal L-aspartyl and L-asparaginyl residues. It plays a role in the repair and/or degradation of damaged proteins.</text>
</comment>
<dbReference type="EC" id="2.1.1.77" evidence="7"/>
<comment type="catalytic activity">
    <reaction evidence="7">
        <text>[protein]-L-isoaspartate + S-adenosyl-L-methionine = [protein]-L-isoaspartate alpha-methyl ester + S-adenosyl-L-homocysteine</text>
        <dbReference type="Rhea" id="RHEA:12705"/>
        <dbReference type="Rhea" id="RHEA-COMP:12143"/>
        <dbReference type="Rhea" id="RHEA-COMP:12144"/>
        <dbReference type="ChEBI" id="CHEBI:57856"/>
        <dbReference type="ChEBI" id="CHEBI:59789"/>
        <dbReference type="ChEBI" id="CHEBI:90596"/>
        <dbReference type="ChEBI" id="CHEBI:90598"/>
        <dbReference type="EC" id="2.1.1.77"/>
    </reaction>
</comment>
<dbReference type="GO" id="GO:0005737">
    <property type="term" value="C:cytoplasm"/>
    <property type="evidence" value="ECO:0007669"/>
    <property type="project" value="UniProtKB-SubCell"/>
</dbReference>
<evidence type="ECO:0000256" key="1">
    <source>
        <dbReference type="ARBA" id="ARBA00004496"/>
    </source>
</evidence>
<dbReference type="Proteomes" id="UP000216020">
    <property type="component" value="Unassembled WGS sequence"/>
</dbReference>
<evidence type="ECO:0000256" key="2">
    <source>
        <dbReference type="ARBA" id="ARBA00005369"/>
    </source>
</evidence>
<dbReference type="CDD" id="cd02440">
    <property type="entry name" value="AdoMet_MTases"/>
    <property type="match status" value="1"/>
</dbReference>
<evidence type="ECO:0000256" key="5">
    <source>
        <dbReference type="ARBA" id="ARBA00022679"/>
    </source>
</evidence>
<evidence type="ECO:0000256" key="7">
    <source>
        <dbReference type="HAMAP-Rule" id="MF_00090"/>
    </source>
</evidence>
<dbReference type="GO" id="GO:0032259">
    <property type="term" value="P:methylation"/>
    <property type="evidence" value="ECO:0007669"/>
    <property type="project" value="UniProtKB-KW"/>
</dbReference>
<gene>
    <name evidence="7" type="primary">pcm</name>
    <name evidence="8" type="ORF">CAL29_04515</name>
</gene>
<dbReference type="GO" id="GO:0030091">
    <property type="term" value="P:protein repair"/>
    <property type="evidence" value="ECO:0007669"/>
    <property type="project" value="UniProtKB-UniRule"/>
</dbReference>
<dbReference type="OrthoDB" id="9810066at2"/>
<dbReference type="AlphaFoldDB" id="A0A261SL40"/>
<comment type="caution">
    <text evidence="8">The sequence shown here is derived from an EMBL/GenBank/DDBJ whole genome shotgun (WGS) entry which is preliminary data.</text>
</comment>
<dbReference type="RefSeq" id="WP_094851764.1">
    <property type="nucleotide sequence ID" value="NZ_NEVM01000001.1"/>
</dbReference>
<reference evidence="9" key="1">
    <citation type="submission" date="2017-05" db="EMBL/GenBank/DDBJ databases">
        <title>Complete and WGS of Bordetella genogroups.</title>
        <authorList>
            <person name="Spilker T."/>
            <person name="Lipuma J."/>
        </authorList>
    </citation>
    <scope>NUCLEOTIDE SEQUENCE [LARGE SCALE GENOMIC DNA]</scope>
    <source>
        <strain evidence="9">AU16122</strain>
    </source>
</reference>
<protein>
    <recommendedName>
        <fullName evidence="7">Protein-L-isoaspartate O-methyltransferase</fullName>
        <ecNumber evidence="7">2.1.1.77</ecNumber>
    </recommendedName>
    <alternativeName>
        <fullName evidence="7">L-isoaspartyl protein carboxyl methyltransferase</fullName>
    </alternativeName>
    <alternativeName>
        <fullName evidence="7">Protein L-isoaspartyl methyltransferase</fullName>
    </alternativeName>
    <alternativeName>
        <fullName evidence="7">Protein-beta-aspartate methyltransferase</fullName>
        <shortName evidence="7">PIMT</shortName>
    </alternativeName>
</protein>
<dbReference type="InterPro" id="IPR029063">
    <property type="entry name" value="SAM-dependent_MTases_sf"/>
</dbReference>
<evidence type="ECO:0000256" key="6">
    <source>
        <dbReference type="ARBA" id="ARBA00022691"/>
    </source>
</evidence>
<dbReference type="GO" id="GO:0004719">
    <property type="term" value="F:protein-L-isoaspartate (D-aspartate) O-methyltransferase activity"/>
    <property type="evidence" value="ECO:0007669"/>
    <property type="project" value="UniProtKB-UniRule"/>
</dbReference>
<keyword evidence="5 7" id="KW-0808">Transferase</keyword>
<dbReference type="FunFam" id="3.40.50.150:FF:000010">
    <property type="entry name" value="Protein-L-isoaspartate O-methyltransferase"/>
    <property type="match status" value="1"/>
</dbReference>
<proteinExistence type="inferred from homology"/>